<accession>A0AAV2STM5</accession>
<gene>
    <name evidence="4" type="ORF">MNOR_LOCUS40470</name>
</gene>
<comment type="caution">
    <text evidence="4">The sequence shown here is derived from an EMBL/GenBank/DDBJ whole genome shotgun (WGS) entry which is preliminary data.</text>
</comment>
<dbReference type="GO" id="GO:0005615">
    <property type="term" value="C:extracellular space"/>
    <property type="evidence" value="ECO:0007669"/>
    <property type="project" value="TreeGrafter"/>
</dbReference>
<evidence type="ECO:0000313" key="5">
    <source>
        <dbReference type="Proteomes" id="UP001497623"/>
    </source>
</evidence>
<protein>
    <submittedName>
        <fullName evidence="4">Uncharacterized protein</fullName>
    </submittedName>
</protein>
<dbReference type="GO" id="GO:0001664">
    <property type="term" value="F:G protein-coupled receptor binding"/>
    <property type="evidence" value="ECO:0007669"/>
    <property type="project" value="TreeGrafter"/>
</dbReference>
<proteinExistence type="predicted"/>
<feature type="region of interest" description="Disordered" evidence="3">
    <location>
        <begin position="205"/>
        <end position="226"/>
    </location>
</feature>
<feature type="non-terminal residue" evidence="4">
    <location>
        <position position="226"/>
    </location>
</feature>
<dbReference type="Proteomes" id="UP001497623">
    <property type="component" value="Unassembled WGS sequence"/>
</dbReference>
<evidence type="ECO:0000256" key="1">
    <source>
        <dbReference type="ARBA" id="ARBA00004613"/>
    </source>
</evidence>
<dbReference type="EMBL" id="CAXKWB010124023">
    <property type="protein sequence ID" value="CAL4238546.1"/>
    <property type="molecule type" value="Genomic_DNA"/>
</dbReference>
<reference evidence="4 5" key="1">
    <citation type="submission" date="2024-05" db="EMBL/GenBank/DDBJ databases">
        <authorList>
            <person name="Wallberg A."/>
        </authorList>
    </citation>
    <scope>NUCLEOTIDE SEQUENCE [LARGE SCALE GENOMIC DNA]</scope>
</reference>
<organism evidence="4 5">
    <name type="scientific">Meganyctiphanes norvegica</name>
    <name type="common">Northern krill</name>
    <name type="synonym">Thysanopoda norvegica</name>
    <dbReference type="NCBI Taxonomy" id="48144"/>
    <lineage>
        <taxon>Eukaryota</taxon>
        <taxon>Metazoa</taxon>
        <taxon>Ecdysozoa</taxon>
        <taxon>Arthropoda</taxon>
        <taxon>Crustacea</taxon>
        <taxon>Multicrustacea</taxon>
        <taxon>Malacostraca</taxon>
        <taxon>Eumalacostraca</taxon>
        <taxon>Eucarida</taxon>
        <taxon>Euphausiacea</taxon>
        <taxon>Euphausiidae</taxon>
        <taxon>Meganyctiphanes</taxon>
    </lineage>
</organism>
<name>A0AAV2STM5_MEGNR</name>
<dbReference type="InterPro" id="IPR034439">
    <property type="entry name" value="DH2-like"/>
</dbReference>
<evidence type="ECO:0000256" key="3">
    <source>
        <dbReference type="SAM" id="MobiDB-lite"/>
    </source>
</evidence>
<dbReference type="PANTHER" id="PTHR41146">
    <property type="entry name" value="DIURETIC HORMONE CLASS 2"/>
    <property type="match status" value="1"/>
</dbReference>
<dbReference type="AlphaFoldDB" id="A0AAV2STM5"/>
<dbReference type="PANTHER" id="PTHR41146:SF1">
    <property type="entry name" value="DIURETIC HORMONE CLASS 2"/>
    <property type="match status" value="1"/>
</dbReference>
<dbReference type="GO" id="GO:0008613">
    <property type="term" value="F:diuretic hormone activity"/>
    <property type="evidence" value="ECO:0007669"/>
    <property type="project" value="InterPro"/>
</dbReference>
<dbReference type="GO" id="GO:0007589">
    <property type="term" value="P:body fluid secretion"/>
    <property type="evidence" value="ECO:0007669"/>
    <property type="project" value="InterPro"/>
</dbReference>
<evidence type="ECO:0000256" key="2">
    <source>
        <dbReference type="ARBA" id="ARBA00022525"/>
    </source>
</evidence>
<comment type="subcellular location">
    <subcellularLocation>
        <location evidence="1">Secreted</location>
    </subcellularLocation>
</comment>
<keyword evidence="2" id="KW-0964">Secreted</keyword>
<keyword evidence="5" id="KW-1185">Reference proteome</keyword>
<evidence type="ECO:0000313" key="4">
    <source>
        <dbReference type="EMBL" id="CAL4238546.1"/>
    </source>
</evidence>
<sequence>MPNKVGLGEALWHCRLTRKCIYSFLGPRGQQAGSKGQQNMVGPMIHQQLTGYNPNNITRTPPYIRHAPSEINYLIKIFMKRPHCFIFLFLFTGHIAKKCAREIVSYGNQEGGLYEFNLTQLPGLQSYRVGSLEITLIKRNQMLDLGLSGAQAGKRVQMLDLGLGRGFSGAQAGKHLIGLLAASAAGGPGRRRRSLELPEMHLQHQLTQSSNLSTADNAVNTPNTAK</sequence>